<feature type="domain" description="Lysine-specific metallo-endopeptidase" evidence="18">
    <location>
        <begin position="98"/>
        <end position="242"/>
    </location>
</feature>
<evidence type="ECO:0000256" key="7">
    <source>
        <dbReference type="ARBA" id="ARBA00022685"/>
    </source>
</evidence>
<keyword evidence="10" id="KW-0378">Hydrolase</keyword>
<keyword evidence="6" id="KW-0645">Protease</keyword>
<evidence type="ECO:0000256" key="10">
    <source>
        <dbReference type="ARBA" id="ARBA00022801"/>
    </source>
</evidence>
<evidence type="ECO:0000256" key="5">
    <source>
        <dbReference type="ARBA" id="ARBA00022525"/>
    </source>
</evidence>
<name>A0A014QV70_9HYPO</name>
<dbReference type="HOGENOM" id="CLU_883027_0_0_1"/>
<evidence type="ECO:0000313" key="19">
    <source>
        <dbReference type="EMBL" id="EXU97592.1"/>
    </source>
</evidence>
<evidence type="ECO:0000256" key="3">
    <source>
        <dbReference type="ARBA" id="ARBA00010279"/>
    </source>
</evidence>
<feature type="binding site" evidence="15">
    <location>
        <position position="202"/>
    </location>
    <ligand>
        <name>Zn(2+)</name>
        <dbReference type="ChEBI" id="CHEBI:29105"/>
        <note>catalytic</note>
    </ligand>
</feature>
<comment type="similarity">
    <text evidence="3">Belongs to the peptidase M35 family.</text>
</comment>
<feature type="binding site" evidence="15">
    <location>
        <position position="206"/>
    </location>
    <ligand>
        <name>Zn(2+)</name>
        <dbReference type="ChEBI" id="CHEBI:29105"/>
        <note>catalytic</note>
    </ligand>
</feature>
<organism evidence="19 20">
    <name type="scientific">Metarhizium robertsii</name>
    <dbReference type="NCBI Taxonomy" id="568076"/>
    <lineage>
        <taxon>Eukaryota</taxon>
        <taxon>Fungi</taxon>
        <taxon>Dikarya</taxon>
        <taxon>Ascomycota</taxon>
        <taxon>Pezizomycotina</taxon>
        <taxon>Sordariomycetes</taxon>
        <taxon>Hypocreomycetidae</taxon>
        <taxon>Hypocreales</taxon>
        <taxon>Clavicipitaceae</taxon>
        <taxon>Metarhizium</taxon>
    </lineage>
</organism>
<dbReference type="GO" id="GO:0046872">
    <property type="term" value="F:metal ion binding"/>
    <property type="evidence" value="ECO:0007669"/>
    <property type="project" value="UniProtKB-KW"/>
</dbReference>
<dbReference type="GO" id="GO:0004222">
    <property type="term" value="F:metalloendopeptidase activity"/>
    <property type="evidence" value="ECO:0007669"/>
    <property type="project" value="InterPro"/>
</dbReference>
<evidence type="ECO:0000256" key="11">
    <source>
        <dbReference type="ARBA" id="ARBA00022833"/>
    </source>
</evidence>
<sequence>MRQVLLFAAWAWANAEACASCQGKAWTRRSGNDDNNNINAISPNSDEGFAQFACRTVPASGADMGKRASVKSDCGKNKDAIETALKTCVQYAKAGAEEAKKKDSQLFEFFFKKENDDQRSKIAERYEQIAAECGATQGGKISVTCQEVIGSCTIPETLQNATAVADTKVENRIGTRVQLCQPFFDLAEGGCGRFDRPSTIVHELSHALIGTQDFNSSYGLRALQELKAEQNLEHADTYGFFSQAASKGCKTAELEKARDSEGRGLDQLQVKVDHVHGSGLHGRGLDQLQSRGAGSSPEPEIQNGINIPFGWTP</sequence>
<feature type="binding site" evidence="15">
    <location>
        <position position="213"/>
    </location>
    <ligand>
        <name>Zn(2+)</name>
        <dbReference type="ChEBI" id="CHEBI:29105"/>
        <note>catalytic</note>
    </ligand>
</feature>
<evidence type="ECO:0000256" key="16">
    <source>
        <dbReference type="SAM" id="MobiDB-lite"/>
    </source>
</evidence>
<evidence type="ECO:0000256" key="6">
    <source>
        <dbReference type="ARBA" id="ARBA00022670"/>
    </source>
</evidence>
<protein>
    <recommendedName>
        <fullName evidence="4">deuterolysin</fullName>
        <ecNumber evidence="4">3.4.24.39</ecNumber>
    </recommendedName>
</protein>
<evidence type="ECO:0000259" key="18">
    <source>
        <dbReference type="Pfam" id="PF14521"/>
    </source>
</evidence>
<dbReference type="AlphaFoldDB" id="A0A014QV70"/>
<evidence type="ECO:0000256" key="4">
    <source>
        <dbReference type="ARBA" id="ARBA00012431"/>
    </source>
</evidence>
<comment type="caution">
    <text evidence="19">The sequence shown here is derived from an EMBL/GenBank/DDBJ whole genome shotgun (WGS) entry which is preliminary data.</text>
</comment>
<dbReference type="GO" id="GO:0006508">
    <property type="term" value="P:proteolysis"/>
    <property type="evidence" value="ECO:0007669"/>
    <property type="project" value="UniProtKB-KW"/>
</dbReference>
<evidence type="ECO:0000256" key="15">
    <source>
        <dbReference type="PIRSR" id="PIRSR601384-2"/>
    </source>
</evidence>
<keyword evidence="12" id="KW-0482">Metalloprotease</keyword>
<comment type="subcellular location">
    <subcellularLocation>
        <location evidence="2">Secreted</location>
    </subcellularLocation>
</comment>
<feature type="chain" id="PRO_5006994957" description="deuterolysin" evidence="17">
    <location>
        <begin position="20"/>
        <end position="313"/>
    </location>
</feature>
<evidence type="ECO:0000256" key="13">
    <source>
        <dbReference type="ARBA" id="ARBA00023145"/>
    </source>
</evidence>
<evidence type="ECO:0000256" key="8">
    <source>
        <dbReference type="ARBA" id="ARBA00022723"/>
    </source>
</evidence>
<comment type="cofactor">
    <cofactor evidence="15">
        <name>Zn(2+)</name>
        <dbReference type="ChEBI" id="CHEBI:29105"/>
    </cofactor>
    <text evidence="15">Binds 1 zinc ion per subunit.</text>
</comment>
<gene>
    <name evidence="19" type="ORF">X797_009312</name>
</gene>
<dbReference type="PANTHER" id="PTHR37016">
    <property type="match status" value="1"/>
</dbReference>
<comment type="catalytic activity">
    <reaction evidence="1">
        <text>Preferential cleavage of bonds with hydrophobic residues in P1'. Also 3-Asn-|-Gln-4 and 8-Gly-|-Ser-9 bonds in insulin B chain.</text>
        <dbReference type="EC" id="3.4.24.39"/>
    </reaction>
</comment>
<dbReference type="InterPro" id="IPR029463">
    <property type="entry name" value="Lys_MEP"/>
</dbReference>
<dbReference type="InterPro" id="IPR050414">
    <property type="entry name" value="Fungal_M35_metalloproteases"/>
</dbReference>
<evidence type="ECO:0000313" key="20">
    <source>
        <dbReference type="Proteomes" id="UP000030151"/>
    </source>
</evidence>
<evidence type="ECO:0000256" key="14">
    <source>
        <dbReference type="PIRSR" id="PIRSR601384-1"/>
    </source>
</evidence>
<proteinExistence type="inferred from homology"/>
<keyword evidence="7" id="KW-0165">Cleavage on pair of basic residues</keyword>
<dbReference type="PRINTS" id="PR00768">
    <property type="entry name" value="DEUTEROLYSIN"/>
</dbReference>
<evidence type="ECO:0000256" key="17">
    <source>
        <dbReference type="SAM" id="SignalP"/>
    </source>
</evidence>
<dbReference type="CDD" id="cd11008">
    <property type="entry name" value="M35_deuterolysin_like"/>
    <property type="match status" value="1"/>
</dbReference>
<dbReference type="InterPro" id="IPR001384">
    <property type="entry name" value="Peptidase_M35"/>
</dbReference>
<dbReference type="EMBL" id="JELW01000035">
    <property type="protein sequence ID" value="EXU97592.1"/>
    <property type="molecule type" value="Genomic_DNA"/>
</dbReference>
<keyword evidence="5" id="KW-0964">Secreted</keyword>
<accession>A0A014QV70</accession>
<feature type="region of interest" description="Disordered" evidence="16">
    <location>
        <begin position="277"/>
        <end position="313"/>
    </location>
</feature>
<dbReference type="PANTHER" id="PTHR37016:SF3">
    <property type="entry name" value="NEUTRAL PROTEASE 2-RELATED"/>
    <property type="match status" value="1"/>
</dbReference>
<keyword evidence="13" id="KW-0865">Zymogen</keyword>
<evidence type="ECO:0000256" key="2">
    <source>
        <dbReference type="ARBA" id="ARBA00004613"/>
    </source>
</evidence>
<feature type="active site" evidence="14">
    <location>
        <position position="203"/>
    </location>
</feature>
<dbReference type="Proteomes" id="UP000030151">
    <property type="component" value="Unassembled WGS sequence"/>
</dbReference>
<evidence type="ECO:0000256" key="12">
    <source>
        <dbReference type="ARBA" id="ARBA00023049"/>
    </source>
</evidence>
<dbReference type="GO" id="GO:0005576">
    <property type="term" value="C:extracellular region"/>
    <property type="evidence" value="ECO:0007669"/>
    <property type="project" value="UniProtKB-SubCell"/>
</dbReference>
<dbReference type="InterPro" id="IPR024079">
    <property type="entry name" value="MetalloPept_cat_dom_sf"/>
</dbReference>
<dbReference type="EC" id="3.4.24.39" evidence="4"/>
<evidence type="ECO:0000256" key="1">
    <source>
        <dbReference type="ARBA" id="ARBA00001187"/>
    </source>
</evidence>
<keyword evidence="9 17" id="KW-0732">Signal</keyword>
<dbReference type="SUPFAM" id="SSF55486">
    <property type="entry name" value="Metalloproteases ('zincins'), catalytic domain"/>
    <property type="match status" value="1"/>
</dbReference>
<dbReference type="OrthoDB" id="412874at2759"/>
<dbReference type="eggNOG" id="ENOG502SGF5">
    <property type="taxonomic scope" value="Eukaryota"/>
</dbReference>
<dbReference type="Pfam" id="PF14521">
    <property type="entry name" value="Aspzincin_M35"/>
    <property type="match status" value="1"/>
</dbReference>
<feature type="signal peptide" evidence="17">
    <location>
        <begin position="1"/>
        <end position="19"/>
    </location>
</feature>
<reference evidence="19 20" key="1">
    <citation type="submission" date="2014-02" db="EMBL/GenBank/DDBJ databases">
        <title>The genome sequence of the entomopathogenic fungus Metarhizium robertsii ARSEF 2575.</title>
        <authorList>
            <person name="Giuliano Garisto Donzelli B."/>
            <person name="Roe B.A."/>
            <person name="Macmil S.L."/>
            <person name="Krasnoff S.B."/>
            <person name="Gibson D.M."/>
        </authorList>
    </citation>
    <scope>NUCLEOTIDE SEQUENCE [LARGE SCALE GENOMIC DNA]</scope>
    <source>
        <strain evidence="19 20">ARSEF 2575</strain>
    </source>
</reference>
<dbReference type="Gene3D" id="3.40.390.10">
    <property type="entry name" value="Collagenase (Catalytic Domain)"/>
    <property type="match status" value="1"/>
</dbReference>
<evidence type="ECO:0000256" key="9">
    <source>
        <dbReference type="ARBA" id="ARBA00022729"/>
    </source>
</evidence>
<keyword evidence="11 15" id="KW-0862">Zinc</keyword>
<keyword evidence="8 15" id="KW-0479">Metal-binding</keyword>